<evidence type="ECO:0000259" key="14">
    <source>
        <dbReference type="Pfam" id="PF23259"/>
    </source>
</evidence>
<dbReference type="PRINTS" id="PR00081">
    <property type="entry name" value="GDHRDH"/>
</dbReference>
<dbReference type="AlphaFoldDB" id="A0AAW2MRW5"/>
<keyword evidence="6" id="KW-0630">Potassium</keyword>
<feature type="transmembrane region" description="Helical" evidence="11">
    <location>
        <begin position="120"/>
        <end position="142"/>
    </location>
</feature>
<dbReference type="GO" id="GO:0006885">
    <property type="term" value="P:regulation of pH"/>
    <property type="evidence" value="ECO:0007669"/>
    <property type="project" value="UniProtKB-ARBA"/>
</dbReference>
<evidence type="ECO:0000256" key="2">
    <source>
        <dbReference type="ARBA" id="ARBA00022448"/>
    </source>
</evidence>
<dbReference type="InterPro" id="IPR050794">
    <property type="entry name" value="CPA2_transporter"/>
</dbReference>
<proteinExistence type="inferred from homology"/>
<feature type="transmembrane region" description="Helical" evidence="11">
    <location>
        <begin position="409"/>
        <end position="431"/>
    </location>
</feature>
<evidence type="ECO:0000259" key="13">
    <source>
        <dbReference type="Pfam" id="PF23256"/>
    </source>
</evidence>
<dbReference type="InterPro" id="IPR038770">
    <property type="entry name" value="Na+/solute_symporter_sf"/>
</dbReference>
<keyword evidence="7 11" id="KW-1133">Transmembrane helix</keyword>
<comment type="similarity">
    <text evidence="10">Belongs to the monovalent cation:proton antiporter 2 (CPA2) transporter (TC 2.A.37) family. CHX (TC 2.A.37.4) subfamily.</text>
</comment>
<feature type="transmembrane region" description="Helical" evidence="11">
    <location>
        <begin position="154"/>
        <end position="178"/>
    </location>
</feature>
<dbReference type="Gene3D" id="3.40.50.12370">
    <property type="match status" value="1"/>
</dbReference>
<feature type="transmembrane region" description="Helical" evidence="11">
    <location>
        <begin position="226"/>
        <end position="245"/>
    </location>
</feature>
<dbReference type="Pfam" id="PF23256">
    <property type="entry name" value="CHX17_2nd"/>
    <property type="match status" value="1"/>
</dbReference>
<evidence type="ECO:0000256" key="6">
    <source>
        <dbReference type="ARBA" id="ARBA00022958"/>
    </source>
</evidence>
<organism evidence="15">
    <name type="scientific">Sesamum angustifolium</name>
    <dbReference type="NCBI Taxonomy" id="2727405"/>
    <lineage>
        <taxon>Eukaryota</taxon>
        <taxon>Viridiplantae</taxon>
        <taxon>Streptophyta</taxon>
        <taxon>Embryophyta</taxon>
        <taxon>Tracheophyta</taxon>
        <taxon>Spermatophyta</taxon>
        <taxon>Magnoliopsida</taxon>
        <taxon>eudicotyledons</taxon>
        <taxon>Gunneridae</taxon>
        <taxon>Pentapetalae</taxon>
        <taxon>asterids</taxon>
        <taxon>lamiids</taxon>
        <taxon>Lamiales</taxon>
        <taxon>Pedaliaceae</taxon>
        <taxon>Sesamum</taxon>
    </lineage>
</organism>
<evidence type="ECO:0000256" key="8">
    <source>
        <dbReference type="ARBA" id="ARBA00023065"/>
    </source>
</evidence>
<feature type="domain" description="Cation/H(+) antiporter central" evidence="13">
    <location>
        <begin position="489"/>
        <end position="631"/>
    </location>
</feature>
<accession>A0AAW2MRW5</accession>
<feature type="transmembrane region" description="Helical" evidence="11">
    <location>
        <begin position="266"/>
        <end position="299"/>
    </location>
</feature>
<dbReference type="Pfam" id="PF00999">
    <property type="entry name" value="Na_H_Exchanger"/>
    <property type="match status" value="1"/>
</dbReference>
<dbReference type="Pfam" id="PF00106">
    <property type="entry name" value="adh_short"/>
    <property type="match status" value="1"/>
</dbReference>
<dbReference type="GO" id="GO:0006813">
    <property type="term" value="P:potassium ion transport"/>
    <property type="evidence" value="ECO:0007669"/>
    <property type="project" value="UniProtKB-KW"/>
</dbReference>
<keyword evidence="9 11" id="KW-0472">Membrane</keyword>
<dbReference type="InterPro" id="IPR057290">
    <property type="entry name" value="CHX17_C"/>
</dbReference>
<gene>
    <name evidence="15" type="ORF">Sangu_1485300</name>
</gene>
<evidence type="ECO:0000256" key="3">
    <source>
        <dbReference type="ARBA" id="ARBA00022449"/>
    </source>
</evidence>
<dbReference type="InterPro" id="IPR002347">
    <property type="entry name" value="SDR_fam"/>
</dbReference>
<evidence type="ECO:0000256" key="4">
    <source>
        <dbReference type="ARBA" id="ARBA00022538"/>
    </source>
</evidence>
<dbReference type="GO" id="GO:0012505">
    <property type="term" value="C:endomembrane system"/>
    <property type="evidence" value="ECO:0007669"/>
    <property type="project" value="TreeGrafter"/>
</dbReference>
<evidence type="ECO:0000256" key="7">
    <source>
        <dbReference type="ARBA" id="ARBA00022989"/>
    </source>
</evidence>
<feature type="transmembrane region" description="Helical" evidence="11">
    <location>
        <begin position="378"/>
        <end position="397"/>
    </location>
</feature>
<dbReference type="Gene3D" id="3.40.50.720">
    <property type="entry name" value="NAD(P)-binding Rossmann-like Domain"/>
    <property type="match status" value="1"/>
</dbReference>
<dbReference type="SUPFAM" id="SSF51735">
    <property type="entry name" value="NAD(P)-binding Rossmann-fold domains"/>
    <property type="match status" value="1"/>
</dbReference>
<dbReference type="GO" id="GO:1902600">
    <property type="term" value="P:proton transmembrane transport"/>
    <property type="evidence" value="ECO:0007669"/>
    <property type="project" value="InterPro"/>
</dbReference>
<keyword evidence="8" id="KW-0406">Ion transport</keyword>
<evidence type="ECO:0000313" key="15">
    <source>
        <dbReference type="EMBL" id="KAL0333291.1"/>
    </source>
</evidence>
<dbReference type="InterPro" id="IPR036291">
    <property type="entry name" value="NAD(P)-bd_dom_sf"/>
</dbReference>
<dbReference type="GO" id="GO:0015297">
    <property type="term" value="F:antiporter activity"/>
    <property type="evidence" value="ECO:0007669"/>
    <property type="project" value="UniProtKB-KW"/>
</dbReference>
<dbReference type="Gene3D" id="1.20.1530.20">
    <property type="match status" value="1"/>
</dbReference>
<reference evidence="15" key="1">
    <citation type="submission" date="2020-06" db="EMBL/GenBank/DDBJ databases">
        <authorList>
            <person name="Li T."/>
            <person name="Hu X."/>
            <person name="Zhang T."/>
            <person name="Song X."/>
            <person name="Zhang H."/>
            <person name="Dai N."/>
            <person name="Sheng W."/>
            <person name="Hou X."/>
            <person name="Wei L."/>
        </authorList>
    </citation>
    <scope>NUCLEOTIDE SEQUENCE</scope>
    <source>
        <strain evidence="15">G01</strain>
        <tissue evidence="15">Leaf</tissue>
    </source>
</reference>
<dbReference type="PANTHER" id="PTHR32468">
    <property type="entry name" value="CATION/H + ANTIPORTER"/>
    <property type="match status" value="1"/>
</dbReference>
<evidence type="ECO:0000259" key="12">
    <source>
        <dbReference type="Pfam" id="PF00999"/>
    </source>
</evidence>
<dbReference type="PANTHER" id="PTHR32468:SF0">
    <property type="entry name" value="K(+)_H(+) ANTIPORTER 1"/>
    <property type="match status" value="1"/>
</dbReference>
<feature type="transmembrane region" description="Helical" evidence="11">
    <location>
        <begin position="314"/>
        <end position="332"/>
    </location>
</feature>
<feature type="transmembrane region" description="Helical" evidence="11">
    <location>
        <begin position="91"/>
        <end position="108"/>
    </location>
</feature>
<sequence length="1143" mass="124823">MQANITSIRTSSNGVWQGDNPLDYAFPLLIIQTTLILILCRLLAFLMKPLRQPKVVAEMMSGILLGPSAFGRNEEYMRRIFPKWSTPILESLATVGLLFFLFLVGLELDLNSIRRGGRRAFAIALAGISLTFVFGIGVTSVFRQAVDGADKVSYTQYLVFMGVALSISAFPVLARVLAELKLLTTHVGETAMAAAAFNDVAAWISLALAVALAGNGGDGPKTSPLISIWVLLSGVLFVAFMMVAIKPAMKWVDRRCSSEHDTGDEAYISLTLAGVLVAGFATDLIGIHAIFGAFIFGLIIPKGGDFARRLTERIEDFVSGLLLPLYFALSGLKTNVAAIKGVGAWGLLVMVITAACAGKIIGTFAVAMMCMIPARESITLGVLMNTKGLVELIVLNIGKDKKVLNDEAFTILVLMALFTTFLTTPVVMAIYKPARAAAAATVHRHLQSISGGSSDELRVLACVHGPSNIPSSVLNLIRLTRSTNKSSCLKLYVMNLLELTERSSSIIMVQRLRKNGFPLISRLRRDGQLHDQVALAFKEYGQMGRVSVRPATAISALASMHEDICHVAEKKMVAMILLPFHKRWRKMNGEDEEESLGHGWRWVNQRVFREAPCSVAVLVNRGYGNEGQKTAAPAATGGQNVCVIFFGGADDREALELGSRMAEHPGVKVAVIRFREKYRLEVEGVVLNPSLGKSRGTSYSPATEEEHDEEALAEFRRRWEGKAEFIEKSAVNILDQVLAIGTSGEYELIVVGNGRRPSTMVAALADHAIEHPELGPVGEVLAASGRGIASSVLVVQQQHVSEELPVSKIRQAEDDVNGRQDQISKNKESWYLFGGKIEENLHKMFRLITGRAGPSGFGSASTAEQVTQGIDAANLTAIITARNTETANNAKQLILKDNHNARVDVLKLDLASLKSVKAFADNFIALDLPLNILINNAGIMFCPYELSEDGIEMQFATNHLGHFYLTNLLLEKMKDTANSTGIDGRIINLSSVAHLHTYEEGIRFEHINENSSYDDKKAYGQSKLANILHANELSRQLQAEGVNITVNSVHPGLIMTNLFKYSGFLMHFDAGILKICTFILWKNVHQGAATTCYVALHPSLKGVSGKYFVDCNEFKPSRFARSQVLAKRLWDFSCKLVDEAEKA</sequence>
<dbReference type="GO" id="GO:0016020">
    <property type="term" value="C:membrane"/>
    <property type="evidence" value="ECO:0007669"/>
    <property type="project" value="UniProtKB-SubCell"/>
</dbReference>
<comment type="subcellular location">
    <subcellularLocation>
        <location evidence="1">Membrane</location>
        <topology evidence="1">Multi-pass membrane protein</topology>
    </subcellularLocation>
</comment>
<evidence type="ECO:0000256" key="1">
    <source>
        <dbReference type="ARBA" id="ARBA00004141"/>
    </source>
</evidence>
<keyword evidence="2" id="KW-0813">Transport</keyword>
<protein>
    <submittedName>
        <fullName evidence="15">Cation/H(+) antiporter 20</fullName>
    </submittedName>
</protein>
<feature type="transmembrane region" description="Helical" evidence="11">
    <location>
        <begin position="24"/>
        <end position="43"/>
    </location>
</feature>
<dbReference type="InterPro" id="IPR006153">
    <property type="entry name" value="Cation/H_exchanger_TM"/>
</dbReference>
<feature type="transmembrane region" description="Helical" evidence="11">
    <location>
        <begin position="190"/>
        <end position="214"/>
    </location>
</feature>
<keyword evidence="5 11" id="KW-0812">Transmembrane</keyword>
<reference evidence="15" key="2">
    <citation type="journal article" date="2024" name="Plant">
        <title>Genomic evolution and insights into agronomic trait innovations of Sesamum species.</title>
        <authorList>
            <person name="Miao H."/>
            <person name="Wang L."/>
            <person name="Qu L."/>
            <person name="Liu H."/>
            <person name="Sun Y."/>
            <person name="Le M."/>
            <person name="Wang Q."/>
            <person name="Wei S."/>
            <person name="Zheng Y."/>
            <person name="Lin W."/>
            <person name="Duan Y."/>
            <person name="Cao H."/>
            <person name="Xiong S."/>
            <person name="Wang X."/>
            <person name="Wei L."/>
            <person name="Li C."/>
            <person name="Ma Q."/>
            <person name="Ju M."/>
            <person name="Zhao R."/>
            <person name="Li G."/>
            <person name="Mu C."/>
            <person name="Tian Q."/>
            <person name="Mei H."/>
            <person name="Zhang T."/>
            <person name="Gao T."/>
            <person name="Zhang H."/>
        </authorList>
    </citation>
    <scope>NUCLEOTIDE SEQUENCE</scope>
    <source>
        <strain evidence="15">G01</strain>
    </source>
</reference>
<dbReference type="EMBL" id="JACGWK010000009">
    <property type="protein sequence ID" value="KAL0333291.1"/>
    <property type="molecule type" value="Genomic_DNA"/>
</dbReference>
<evidence type="ECO:0000256" key="9">
    <source>
        <dbReference type="ARBA" id="ARBA00023136"/>
    </source>
</evidence>
<feature type="transmembrane region" description="Helical" evidence="11">
    <location>
        <begin position="344"/>
        <end position="366"/>
    </location>
</feature>
<evidence type="ECO:0000256" key="5">
    <source>
        <dbReference type="ARBA" id="ARBA00022692"/>
    </source>
</evidence>
<feature type="domain" description="Cation/H(+) antiporter C-terminal" evidence="14">
    <location>
        <begin position="640"/>
        <end position="798"/>
    </location>
</feature>
<name>A0AAW2MRW5_9LAMI</name>
<keyword evidence="4" id="KW-0633">Potassium transport</keyword>
<feature type="domain" description="Cation/H+ exchanger transmembrane" evidence="12">
    <location>
        <begin position="36"/>
        <end position="426"/>
    </location>
</feature>
<dbReference type="FunFam" id="1.20.1530.20:FF:000003">
    <property type="entry name" value="Cation/H(+) antiporter 15"/>
    <property type="match status" value="1"/>
</dbReference>
<dbReference type="InterPro" id="IPR057291">
    <property type="entry name" value="CHX17_2nd"/>
</dbReference>
<keyword evidence="3" id="KW-0050">Antiport</keyword>
<comment type="caution">
    <text evidence="15">The sequence shown here is derived from an EMBL/GenBank/DDBJ whole genome shotgun (WGS) entry which is preliminary data.</text>
</comment>
<dbReference type="Pfam" id="PF23259">
    <property type="entry name" value="CHX17_C"/>
    <property type="match status" value="1"/>
</dbReference>
<evidence type="ECO:0000256" key="11">
    <source>
        <dbReference type="SAM" id="Phobius"/>
    </source>
</evidence>
<evidence type="ECO:0000256" key="10">
    <source>
        <dbReference type="ARBA" id="ARBA00038341"/>
    </source>
</evidence>